<sequence length="528" mass="58049">MQDHIFPSLKWNSALLNTTVFTSSNTTSHCMLVFSMMLALSACSPATQTMSVLAPQTVYTPAPHAEFTPVVGFSTCLLQSDDITLIREIQLGHMIPDTRASLEGGRNPLSIREMNQWGSNLSALENASVPLVIDSMDVRPVFVAVFDGTWNDREDSNTPITVPGRLSRELEAGKAKTPALQVTYYNGVGTRVSMFRRWWEGATGAGTKERAEQALADLQAFTKREGKMPHVYAIGFSRGAASARHFLNLTEPMLRTTSIDSFYNRARSFALLFDTVATGQIDSLLLSIPPSTSSAVQLVATHERRLSFPIVPLISKIADPVPGQRIVELQLPAAHSDVGGGYGEGLEALTLAMARNLLVRQGFSLPEQSVEQQALLNLGWHNSDWPGTAIANALRGLGGATERQRIEPKSSALQGPTEEPFIAQLENAMREVAASKAELERTQKRYADKPAVFDGLSIRLVQQDNGLVVSTNCPYNVKFDRRSRWFLLNDQPYIRLTVQNVKDAEAGRGNIWIIPRQTPTLFTPNISQ</sequence>
<dbReference type="Pfam" id="PF09994">
    <property type="entry name" value="T6SS_Tle1-like_cat"/>
    <property type="match status" value="1"/>
</dbReference>
<dbReference type="InterPro" id="IPR018712">
    <property type="entry name" value="Tle1-like_cat"/>
</dbReference>
<protein>
    <recommendedName>
        <fullName evidence="1">T6SS Phospholipase effector Tle1-like catalytic domain-containing protein</fullName>
    </recommendedName>
</protein>
<evidence type="ECO:0000313" key="2">
    <source>
        <dbReference type="EMBL" id="VVP19580.1"/>
    </source>
</evidence>
<reference evidence="2 3" key="1">
    <citation type="submission" date="2019-09" db="EMBL/GenBank/DDBJ databases">
        <authorList>
            <person name="Chandra G."/>
            <person name="Truman W A."/>
        </authorList>
    </citation>
    <scope>NUCLEOTIDE SEQUENCE [LARGE SCALE GENOMIC DNA]</scope>
    <source>
        <strain evidence="2">PS896</strain>
    </source>
</reference>
<dbReference type="EMBL" id="CABVIN010000005">
    <property type="protein sequence ID" value="VVP19580.1"/>
    <property type="molecule type" value="Genomic_DNA"/>
</dbReference>
<evidence type="ECO:0000313" key="3">
    <source>
        <dbReference type="Proteomes" id="UP000377224"/>
    </source>
</evidence>
<name>A0A5E7LZ22_PSEFL</name>
<evidence type="ECO:0000259" key="1">
    <source>
        <dbReference type="Pfam" id="PF09994"/>
    </source>
</evidence>
<feature type="domain" description="T6SS Phospholipase effector Tle1-like catalytic" evidence="1">
    <location>
        <begin position="142"/>
        <end position="249"/>
    </location>
</feature>
<dbReference type="PANTHER" id="PTHR33840">
    <property type="match status" value="1"/>
</dbReference>
<dbReference type="Proteomes" id="UP000377224">
    <property type="component" value="Unassembled WGS sequence"/>
</dbReference>
<organism evidence="2 3">
    <name type="scientific">Pseudomonas fluorescens</name>
    <dbReference type="NCBI Taxonomy" id="294"/>
    <lineage>
        <taxon>Bacteria</taxon>
        <taxon>Pseudomonadati</taxon>
        <taxon>Pseudomonadota</taxon>
        <taxon>Gammaproteobacteria</taxon>
        <taxon>Pseudomonadales</taxon>
        <taxon>Pseudomonadaceae</taxon>
        <taxon>Pseudomonas</taxon>
    </lineage>
</organism>
<dbReference type="PANTHER" id="PTHR33840:SF1">
    <property type="entry name" value="TLE1 PHOSPHOLIPASE DOMAIN-CONTAINING PROTEIN"/>
    <property type="match status" value="1"/>
</dbReference>
<dbReference type="RefSeq" id="WP_150648068.1">
    <property type="nucleotide sequence ID" value="NZ_CABVIN010000005.1"/>
</dbReference>
<proteinExistence type="predicted"/>
<dbReference type="AlphaFoldDB" id="A0A5E7LZ22"/>
<gene>
    <name evidence="2" type="ORF">PS896_03765</name>
</gene>
<accession>A0A5E7LZ22</accession>